<evidence type="ECO:0000256" key="5">
    <source>
        <dbReference type="ARBA" id="ARBA00023136"/>
    </source>
</evidence>
<dbReference type="RefSeq" id="WP_313833419.1">
    <property type="nucleotide sequence ID" value="NZ_JAQOUE010000001.1"/>
</dbReference>
<feature type="transmembrane region" description="Helical" evidence="6">
    <location>
        <begin position="220"/>
        <end position="238"/>
    </location>
</feature>
<keyword evidence="2" id="KW-1003">Cell membrane</keyword>
<keyword evidence="8" id="KW-1185">Reference proteome</keyword>
<dbReference type="PANTHER" id="PTHR30294:SF29">
    <property type="entry name" value="MULTIDRUG ABC TRANSPORTER PERMEASE YBHS-RELATED"/>
    <property type="match status" value="1"/>
</dbReference>
<comment type="subcellular location">
    <subcellularLocation>
        <location evidence="1">Cell membrane</location>
        <topology evidence="1">Multi-pass membrane protein</topology>
    </subcellularLocation>
</comment>
<feature type="transmembrane region" description="Helical" evidence="6">
    <location>
        <begin position="131"/>
        <end position="149"/>
    </location>
</feature>
<dbReference type="InterPro" id="IPR051449">
    <property type="entry name" value="ABC-2_transporter_component"/>
</dbReference>
<gene>
    <name evidence="7" type="ORF">PPG34_11330</name>
</gene>
<feature type="transmembrane region" description="Helical" evidence="6">
    <location>
        <begin position="58"/>
        <end position="74"/>
    </location>
</feature>
<evidence type="ECO:0000256" key="1">
    <source>
        <dbReference type="ARBA" id="ARBA00004651"/>
    </source>
</evidence>
<feature type="transmembrane region" description="Helical" evidence="6">
    <location>
        <begin position="189"/>
        <end position="208"/>
    </location>
</feature>
<feature type="transmembrane region" description="Helical" evidence="6">
    <location>
        <begin position="95"/>
        <end position="119"/>
    </location>
</feature>
<evidence type="ECO:0000256" key="3">
    <source>
        <dbReference type="ARBA" id="ARBA00022692"/>
    </source>
</evidence>
<keyword evidence="4 6" id="KW-1133">Transmembrane helix</keyword>
<dbReference type="Pfam" id="PF12679">
    <property type="entry name" value="ABC2_membrane_2"/>
    <property type="match status" value="1"/>
</dbReference>
<comment type="caution">
    <text evidence="7">The sequence shown here is derived from an EMBL/GenBank/DDBJ whole genome shotgun (WGS) entry which is preliminary data.</text>
</comment>
<accession>A0ABU3K9A9</accession>
<dbReference type="EMBL" id="JAQOUE010000001">
    <property type="protein sequence ID" value="MDT7042947.1"/>
    <property type="molecule type" value="Genomic_DNA"/>
</dbReference>
<keyword evidence="5 6" id="KW-0472">Membrane</keyword>
<proteinExistence type="predicted"/>
<reference evidence="7 8" key="1">
    <citation type="journal article" date="2023" name="ISME J.">
        <title>Cultivation and genomic characterization of novel and ubiquitous marine nitrite-oxidizing bacteria from the Nitrospirales.</title>
        <authorList>
            <person name="Mueller A.J."/>
            <person name="Daebeler A."/>
            <person name="Herbold C.W."/>
            <person name="Kirkegaard R.H."/>
            <person name="Daims H."/>
        </authorList>
    </citation>
    <scope>NUCLEOTIDE SEQUENCE [LARGE SCALE GENOMIC DNA]</scope>
    <source>
        <strain evidence="7 8">EB</strain>
    </source>
</reference>
<sequence length="244" mass="27134">MGRIGVIFKRELAGYFATPIAAVFIVIFLMLAGTFTFYLGNFFTRGQADLLPFFNFHPWLYLVLIPALAMRLWAEERRGGTIELLFTLPVTLWEAVVGKFLAAWCFTGIALALTFPMWVTVNLLGEPDNGVILAGYIGSFLMAGGFMAIGSCVSAITKNQVIAFVVSVVVGLGFVLSGFPLVLDFFSGWTPQIFLELISSFSFLTHFNDISRGVIDFRDIVYFLSLIGFWLFATALILEWKKAE</sequence>
<feature type="transmembrane region" description="Helical" evidence="6">
    <location>
        <begin position="12"/>
        <end position="38"/>
    </location>
</feature>
<keyword evidence="3 6" id="KW-0812">Transmembrane</keyword>
<evidence type="ECO:0000256" key="2">
    <source>
        <dbReference type="ARBA" id="ARBA00022475"/>
    </source>
</evidence>
<evidence type="ECO:0000256" key="4">
    <source>
        <dbReference type="ARBA" id="ARBA00022989"/>
    </source>
</evidence>
<protein>
    <submittedName>
        <fullName evidence="7">ABC transporter permease subunit</fullName>
    </submittedName>
</protein>
<evidence type="ECO:0000313" key="7">
    <source>
        <dbReference type="EMBL" id="MDT7042947.1"/>
    </source>
</evidence>
<evidence type="ECO:0000256" key="6">
    <source>
        <dbReference type="SAM" id="Phobius"/>
    </source>
</evidence>
<feature type="transmembrane region" description="Helical" evidence="6">
    <location>
        <begin position="161"/>
        <end position="183"/>
    </location>
</feature>
<name>A0ABU3K9A9_9BACT</name>
<evidence type="ECO:0000313" key="8">
    <source>
        <dbReference type="Proteomes" id="UP001250932"/>
    </source>
</evidence>
<dbReference type="Proteomes" id="UP001250932">
    <property type="component" value="Unassembled WGS sequence"/>
</dbReference>
<organism evidence="7 8">
    <name type="scientific">Candidatus Nitronereus thalassa</name>
    <dbReference type="NCBI Taxonomy" id="3020898"/>
    <lineage>
        <taxon>Bacteria</taxon>
        <taxon>Pseudomonadati</taxon>
        <taxon>Nitrospirota</taxon>
        <taxon>Nitrospiria</taxon>
        <taxon>Nitrospirales</taxon>
        <taxon>Nitrospiraceae</taxon>
        <taxon>Candidatus Nitronereus</taxon>
    </lineage>
</organism>
<dbReference type="PANTHER" id="PTHR30294">
    <property type="entry name" value="MEMBRANE COMPONENT OF ABC TRANSPORTER YHHJ-RELATED"/>
    <property type="match status" value="1"/>
</dbReference>